<evidence type="ECO:0000313" key="8">
    <source>
        <dbReference type="Proteomes" id="UP000009170"/>
    </source>
</evidence>
<evidence type="ECO:0000256" key="1">
    <source>
        <dbReference type="ARBA" id="ARBA00022618"/>
    </source>
</evidence>
<dbReference type="OMA" id="LCAANTW"/>
<dbReference type="GeneID" id="9834883"/>
<accession>Q01GL6</accession>
<dbReference type="Pfam" id="PF03775">
    <property type="entry name" value="MinC_C"/>
    <property type="match status" value="1"/>
</dbReference>
<evidence type="ECO:0000256" key="4">
    <source>
        <dbReference type="SAM" id="MobiDB-lite"/>
    </source>
</evidence>
<dbReference type="InterPro" id="IPR013033">
    <property type="entry name" value="MinC"/>
</dbReference>
<sequence>MWTRGARTRAGGAGDERRRRGAARCGSADADDARAGRWSSRGSVRGGEVIEHAGDVVVKGDVERDGAVRARGDVFVWGSLRGEVEIDLGEDGDDAEVRALDMRPEVLRIGKAVMDAPAHLLVADAVDGRPLRARPEIARERDGKIVIGGMKPLTTSETANDPARAVRKSAKVTGAYIGLVGVALLARPRAVFSLLFNALEISSVWIRVFGVLCVTFGIWYTVVPSLESKGISLSYYRASVFGRAWVFASLVAIAVLEPSARLGLILLGSINALSAFVMHRAIACVDR</sequence>
<dbReference type="Proteomes" id="UP000009170">
    <property type="component" value="Unassembled WGS sequence"/>
</dbReference>
<dbReference type="AlphaFoldDB" id="Q01GL6"/>
<dbReference type="GO" id="GO:0051726">
    <property type="term" value="P:regulation of cell cycle"/>
    <property type="evidence" value="ECO:0007669"/>
    <property type="project" value="InterPro"/>
</dbReference>
<dbReference type="PANTHER" id="PTHR34108:SF1">
    <property type="entry name" value="SEPTUM SITE-DETERMINING PROTEIN MINC"/>
    <property type="match status" value="1"/>
</dbReference>
<feature type="transmembrane region" description="Helical" evidence="5">
    <location>
        <begin position="174"/>
        <end position="198"/>
    </location>
</feature>
<keyword evidence="1" id="KW-0132">Cell division</keyword>
<keyword evidence="5" id="KW-0472">Membrane</keyword>
<keyword evidence="5" id="KW-0812">Transmembrane</keyword>
<keyword evidence="3" id="KW-0131">Cell cycle</keyword>
<evidence type="ECO:0000313" key="7">
    <source>
        <dbReference type="EMBL" id="CAL50128.1"/>
    </source>
</evidence>
<dbReference type="SUPFAM" id="SSF63848">
    <property type="entry name" value="Cell-division inhibitor MinC, C-terminal domain"/>
    <property type="match status" value="1"/>
</dbReference>
<dbReference type="RefSeq" id="XP_003074277.1">
    <property type="nucleotide sequence ID" value="XM_003074230.1"/>
</dbReference>
<dbReference type="Gene3D" id="2.160.20.70">
    <property type="match status" value="1"/>
</dbReference>
<dbReference type="InterPro" id="IPR005526">
    <property type="entry name" value="Septum_form_inhib_MinC_C"/>
</dbReference>
<dbReference type="GO" id="GO:0000902">
    <property type="term" value="P:cell morphogenesis"/>
    <property type="evidence" value="ECO:0007669"/>
    <property type="project" value="InterPro"/>
</dbReference>
<feature type="transmembrane region" description="Helical" evidence="5">
    <location>
        <begin position="262"/>
        <end position="282"/>
    </location>
</feature>
<comment type="caution">
    <text evidence="7">The sequence shown here is derived from an EMBL/GenBank/DDBJ whole genome shotgun (WGS) entry which is preliminary data.</text>
</comment>
<keyword evidence="2" id="KW-0717">Septation</keyword>
<dbReference type="InParanoid" id="Q01GL6"/>
<dbReference type="EMBL" id="CAID01000001">
    <property type="protein sequence ID" value="CAL50128.1"/>
    <property type="molecule type" value="Genomic_DNA"/>
</dbReference>
<reference evidence="8" key="1">
    <citation type="journal article" date="2006" name="Proc. Natl. Acad. Sci. U.S.A.">
        <title>Genome analysis of the smallest free-living eukaryote Ostreococcus tauri unveils many unique features.</title>
        <authorList>
            <person name="Derelle E."/>
            <person name="Ferraz C."/>
            <person name="Rombauts S."/>
            <person name="Rouze P."/>
            <person name="Worden A.Z."/>
            <person name="Robbens S."/>
            <person name="Partensky F."/>
            <person name="Degroeve S."/>
            <person name="Echeynie S."/>
            <person name="Cooke R."/>
            <person name="Saeys Y."/>
            <person name="Wuyts J."/>
            <person name="Jabbari K."/>
            <person name="Bowler C."/>
            <person name="Panaud O."/>
            <person name="Piegu B."/>
            <person name="Ball S.G."/>
            <person name="Ral J.-P."/>
            <person name="Bouget F.-Y."/>
            <person name="Piganeau G."/>
            <person name="De Baets B."/>
            <person name="Picard A."/>
            <person name="Delseny M."/>
            <person name="Demaille J."/>
            <person name="Van de Peer Y."/>
            <person name="Moreau H."/>
        </authorList>
    </citation>
    <scope>NUCLEOTIDE SEQUENCE [LARGE SCALE GENOMIC DNA]</scope>
    <source>
        <strain evidence="8">OTTH 0595 / CCAP 157/2 / RCC745</strain>
    </source>
</reference>
<proteinExistence type="predicted"/>
<dbReference type="PANTHER" id="PTHR34108">
    <property type="entry name" value="SEPTUM SITE-DETERMINING PROTEIN MINC"/>
    <property type="match status" value="1"/>
</dbReference>
<keyword evidence="5" id="KW-1133">Transmembrane helix</keyword>
<feature type="domain" description="Septum formation inhibitor MinC C-terminal" evidence="6">
    <location>
        <begin position="41"/>
        <end position="120"/>
    </location>
</feature>
<evidence type="ECO:0000256" key="5">
    <source>
        <dbReference type="SAM" id="Phobius"/>
    </source>
</evidence>
<dbReference type="OrthoDB" id="2013981at2759"/>
<dbReference type="GO" id="GO:0051301">
    <property type="term" value="P:cell division"/>
    <property type="evidence" value="ECO:0007669"/>
    <property type="project" value="UniProtKB-KW"/>
</dbReference>
<dbReference type="InterPro" id="IPR016098">
    <property type="entry name" value="CAP/MinC_C"/>
</dbReference>
<dbReference type="KEGG" id="ota:OT_ostta01g02190"/>
<organism evidence="7 8">
    <name type="scientific">Ostreococcus tauri</name>
    <name type="common">Marine green alga</name>
    <dbReference type="NCBI Taxonomy" id="70448"/>
    <lineage>
        <taxon>Eukaryota</taxon>
        <taxon>Viridiplantae</taxon>
        <taxon>Chlorophyta</taxon>
        <taxon>Mamiellophyceae</taxon>
        <taxon>Mamiellales</taxon>
        <taxon>Bathycoccaceae</taxon>
        <taxon>Ostreococcus</taxon>
    </lineage>
</organism>
<evidence type="ECO:0000256" key="2">
    <source>
        <dbReference type="ARBA" id="ARBA00023210"/>
    </source>
</evidence>
<feature type="transmembrane region" description="Helical" evidence="5">
    <location>
        <begin position="235"/>
        <end position="256"/>
    </location>
</feature>
<protein>
    <submittedName>
        <fullName evidence="7">Cyclase-associated protein CAP/septum formation inhibitor MinC, C-terminal</fullName>
    </submittedName>
</protein>
<evidence type="ECO:0000256" key="3">
    <source>
        <dbReference type="ARBA" id="ARBA00023306"/>
    </source>
</evidence>
<feature type="region of interest" description="Disordered" evidence="4">
    <location>
        <begin position="1"/>
        <end position="41"/>
    </location>
</feature>
<name>Q01GL6_OSTTA</name>
<evidence type="ECO:0000259" key="6">
    <source>
        <dbReference type="Pfam" id="PF03775"/>
    </source>
</evidence>
<dbReference type="InterPro" id="IPR036145">
    <property type="entry name" value="MinC_C_sf"/>
</dbReference>
<reference evidence="7 8" key="2">
    <citation type="journal article" date="2014" name="BMC Genomics">
        <title>An improved genome of the model marine alga Ostreococcus tauri unfolds by assessing Illumina de novo assemblies.</title>
        <authorList>
            <person name="Blanc-Mathieu R."/>
            <person name="Verhelst B."/>
            <person name="Derelle E."/>
            <person name="Rombauts S."/>
            <person name="Bouget F.Y."/>
            <person name="Carre I."/>
            <person name="Chateau A."/>
            <person name="Eyre-Walker A."/>
            <person name="Grimsley N."/>
            <person name="Moreau H."/>
            <person name="Piegu B."/>
            <person name="Rivals E."/>
            <person name="Schackwitz W."/>
            <person name="Van de Peer Y."/>
            <person name="Piganeau G."/>
        </authorList>
    </citation>
    <scope>NUCLEOTIDE SEQUENCE [LARGE SCALE GENOMIC DNA]</scope>
    <source>
        <strain evidence="8">OTTH 0595 / CCAP 157/2 / RCC745</strain>
    </source>
</reference>
<keyword evidence="8" id="KW-1185">Reference proteome</keyword>
<feature type="transmembrane region" description="Helical" evidence="5">
    <location>
        <begin position="204"/>
        <end position="223"/>
    </location>
</feature>
<gene>
    <name evidence="7" type="ORF">OT_ostta01g02190</name>
</gene>
<feature type="compositionally biased region" description="Low complexity" evidence="4">
    <location>
        <begin position="1"/>
        <end position="10"/>
    </location>
</feature>